<evidence type="ECO:0000256" key="7">
    <source>
        <dbReference type="SAM" id="Phobius"/>
    </source>
</evidence>
<dbReference type="EMBL" id="VSSQ01010054">
    <property type="protein sequence ID" value="MPM43306.1"/>
    <property type="molecule type" value="Genomic_DNA"/>
</dbReference>
<dbReference type="AlphaFoldDB" id="A0A644ZRB9"/>
<dbReference type="Pfam" id="PF00420">
    <property type="entry name" value="Oxidored_q2"/>
    <property type="match status" value="1"/>
</dbReference>
<sequence length="175" mass="17843">MAPDLTLLLVAGFLIACGVYLLLERSLTRILIGILLASNGVNLLYPIIAGPARLPAFIGISPRDAITDPLPQAMVLTSIVITLATTAFLLTMAYRAFQVNGHDEVQDDVEDAVIRRLALLDEASESYDAGVISGEPGEEAGSDPAGQAGAGTGAGPGPGTGQGTVIGTGTGEGDR</sequence>
<evidence type="ECO:0000256" key="6">
    <source>
        <dbReference type="SAM" id="MobiDB-lite"/>
    </source>
</evidence>
<feature type="transmembrane region" description="Helical" evidence="7">
    <location>
        <begin position="69"/>
        <end position="90"/>
    </location>
</feature>
<evidence type="ECO:0008006" key="9">
    <source>
        <dbReference type="Google" id="ProtNLM"/>
    </source>
</evidence>
<dbReference type="InterPro" id="IPR050601">
    <property type="entry name" value="CPA3_antiporter_subunitC"/>
</dbReference>
<comment type="caution">
    <text evidence="8">The sequence shown here is derived from an EMBL/GenBank/DDBJ whole genome shotgun (WGS) entry which is preliminary data.</text>
</comment>
<gene>
    <name evidence="8" type="ORF">SDC9_89979</name>
</gene>
<feature type="transmembrane region" description="Helical" evidence="7">
    <location>
        <begin position="30"/>
        <end position="49"/>
    </location>
</feature>
<reference evidence="8" key="1">
    <citation type="submission" date="2019-08" db="EMBL/GenBank/DDBJ databases">
        <authorList>
            <person name="Kucharzyk K."/>
            <person name="Murdoch R.W."/>
            <person name="Higgins S."/>
            <person name="Loffler F."/>
        </authorList>
    </citation>
    <scope>NUCLEOTIDE SEQUENCE</scope>
</reference>
<keyword evidence="3 7" id="KW-0812">Transmembrane</keyword>
<evidence type="ECO:0000256" key="1">
    <source>
        <dbReference type="ARBA" id="ARBA00004651"/>
    </source>
</evidence>
<evidence type="ECO:0000256" key="3">
    <source>
        <dbReference type="ARBA" id="ARBA00022692"/>
    </source>
</evidence>
<keyword evidence="4 7" id="KW-1133">Transmembrane helix</keyword>
<keyword evidence="2" id="KW-1003">Cell membrane</keyword>
<evidence type="ECO:0000256" key="4">
    <source>
        <dbReference type="ARBA" id="ARBA00022989"/>
    </source>
</evidence>
<dbReference type="NCBIfam" id="NF005929">
    <property type="entry name" value="PRK07946.1"/>
    <property type="match status" value="1"/>
</dbReference>
<dbReference type="PANTHER" id="PTHR34583:SF2">
    <property type="entry name" value="ANTIPORTER SUBUNIT MNHC2-RELATED"/>
    <property type="match status" value="1"/>
</dbReference>
<feature type="compositionally biased region" description="Gly residues" evidence="6">
    <location>
        <begin position="148"/>
        <end position="175"/>
    </location>
</feature>
<comment type="subcellular location">
    <subcellularLocation>
        <location evidence="1">Cell membrane</location>
        <topology evidence="1">Multi-pass membrane protein</topology>
    </subcellularLocation>
</comment>
<dbReference type="GO" id="GO:0005886">
    <property type="term" value="C:plasma membrane"/>
    <property type="evidence" value="ECO:0007669"/>
    <property type="project" value="UniProtKB-SubCell"/>
</dbReference>
<evidence type="ECO:0000313" key="8">
    <source>
        <dbReference type="EMBL" id="MPM43306.1"/>
    </source>
</evidence>
<dbReference type="InterPro" id="IPR039428">
    <property type="entry name" value="NUOK/Mnh_C1-like"/>
</dbReference>
<evidence type="ECO:0000256" key="2">
    <source>
        <dbReference type="ARBA" id="ARBA00022475"/>
    </source>
</evidence>
<keyword evidence="5 7" id="KW-0472">Membrane</keyword>
<feature type="transmembrane region" description="Helical" evidence="7">
    <location>
        <begin position="6"/>
        <end position="23"/>
    </location>
</feature>
<feature type="region of interest" description="Disordered" evidence="6">
    <location>
        <begin position="129"/>
        <end position="175"/>
    </location>
</feature>
<accession>A0A644ZRB9</accession>
<protein>
    <recommendedName>
        <fullName evidence="9">Na(+)/H(+) antiporter subunit C</fullName>
    </recommendedName>
</protein>
<name>A0A644ZRB9_9ZZZZ</name>
<dbReference type="Gene3D" id="1.10.287.3510">
    <property type="match status" value="1"/>
</dbReference>
<organism evidence="8">
    <name type="scientific">bioreactor metagenome</name>
    <dbReference type="NCBI Taxonomy" id="1076179"/>
    <lineage>
        <taxon>unclassified sequences</taxon>
        <taxon>metagenomes</taxon>
        <taxon>ecological metagenomes</taxon>
    </lineage>
</organism>
<proteinExistence type="predicted"/>
<evidence type="ECO:0000256" key="5">
    <source>
        <dbReference type="ARBA" id="ARBA00023136"/>
    </source>
</evidence>
<dbReference type="PANTHER" id="PTHR34583">
    <property type="entry name" value="ANTIPORTER SUBUNIT MNHC2-RELATED"/>
    <property type="match status" value="1"/>
</dbReference>